<feature type="region of interest" description="Disordered" evidence="2">
    <location>
        <begin position="176"/>
        <end position="214"/>
    </location>
</feature>
<accession>A0A9N7MX77</accession>
<evidence type="ECO:0000259" key="3">
    <source>
        <dbReference type="PROSITE" id="PS50158"/>
    </source>
</evidence>
<dbReference type="PANTHER" id="PTHR35046:SF18">
    <property type="entry name" value="RNA-DIRECTED DNA POLYMERASE"/>
    <property type="match status" value="1"/>
</dbReference>
<evidence type="ECO:0000313" key="4">
    <source>
        <dbReference type="EMBL" id="CAA0821472.1"/>
    </source>
</evidence>
<dbReference type="PANTHER" id="PTHR35046">
    <property type="entry name" value="ZINC KNUCKLE (CCHC-TYPE) FAMILY PROTEIN"/>
    <property type="match status" value="1"/>
</dbReference>
<keyword evidence="1" id="KW-0863">Zinc-finger</keyword>
<dbReference type="Proteomes" id="UP001153555">
    <property type="component" value="Unassembled WGS sequence"/>
</dbReference>
<organism evidence="4 5">
    <name type="scientific">Striga hermonthica</name>
    <name type="common">Purple witchweed</name>
    <name type="synonym">Buchnera hermonthica</name>
    <dbReference type="NCBI Taxonomy" id="68872"/>
    <lineage>
        <taxon>Eukaryota</taxon>
        <taxon>Viridiplantae</taxon>
        <taxon>Streptophyta</taxon>
        <taxon>Embryophyta</taxon>
        <taxon>Tracheophyta</taxon>
        <taxon>Spermatophyta</taxon>
        <taxon>Magnoliopsida</taxon>
        <taxon>eudicotyledons</taxon>
        <taxon>Gunneridae</taxon>
        <taxon>Pentapetalae</taxon>
        <taxon>asterids</taxon>
        <taxon>lamiids</taxon>
        <taxon>Lamiales</taxon>
        <taxon>Orobanchaceae</taxon>
        <taxon>Buchnereae</taxon>
        <taxon>Striga</taxon>
    </lineage>
</organism>
<dbReference type="InterPro" id="IPR001878">
    <property type="entry name" value="Znf_CCHC"/>
</dbReference>
<gene>
    <name evidence="4" type="ORF">SHERM_19474</name>
</gene>
<dbReference type="SUPFAM" id="SSF57756">
    <property type="entry name" value="Retrovirus zinc finger-like domains"/>
    <property type="match status" value="1"/>
</dbReference>
<dbReference type="Pfam" id="PF03732">
    <property type="entry name" value="Retrotrans_gag"/>
    <property type="match status" value="1"/>
</dbReference>
<feature type="compositionally biased region" description="Low complexity" evidence="2">
    <location>
        <begin position="176"/>
        <end position="192"/>
    </location>
</feature>
<protein>
    <submittedName>
        <fullName evidence="4">F-box associated ubiquitination effector family protein</fullName>
    </submittedName>
</protein>
<dbReference type="InterPro" id="IPR005162">
    <property type="entry name" value="Retrotrans_gag_dom"/>
</dbReference>
<dbReference type="InterPro" id="IPR036875">
    <property type="entry name" value="Znf_CCHC_sf"/>
</dbReference>
<keyword evidence="1" id="KW-0862">Zinc</keyword>
<dbReference type="AlphaFoldDB" id="A0A9N7MX77"/>
<comment type="caution">
    <text evidence="4">The sequence shown here is derived from an EMBL/GenBank/DDBJ whole genome shotgun (WGS) entry which is preliminary data.</text>
</comment>
<name>A0A9N7MX77_STRHE</name>
<keyword evidence="1" id="KW-0479">Metal-binding</keyword>
<evidence type="ECO:0000256" key="1">
    <source>
        <dbReference type="PROSITE-ProRule" id="PRU00047"/>
    </source>
</evidence>
<dbReference type="EMBL" id="CACSLK010020742">
    <property type="protein sequence ID" value="CAA0821472.1"/>
    <property type="molecule type" value="Genomic_DNA"/>
</dbReference>
<dbReference type="OrthoDB" id="1934635at2759"/>
<feature type="non-terminal residue" evidence="4">
    <location>
        <position position="1"/>
    </location>
</feature>
<dbReference type="GO" id="GO:0008270">
    <property type="term" value="F:zinc ion binding"/>
    <property type="evidence" value="ECO:0007669"/>
    <property type="project" value="UniProtKB-KW"/>
</dbReference>
<sequence>ASVEAVLRFKEVPEDRRVDLVATRFRGRAAAWWMQLTSMRHRQGKSPIHSWVKFRECVEREFLPFNYDSLMYQQLHNLRQGSRSVDEYTDDFYRLLTRVELKETTNQLIARYVGGLRVAIQDMVNFVRADSVSDAYKRARLAEQQLTRKGGTTFSATPRVGSTGGAMVQPGRGFPLSGTGTGQQLQTGRLAGSGSGAPRVGGSRTPSAAAGQQVGSGTRCFGCGEFGHLRASCPRGSGSRGL</sequence>
<dbReference type="PROSITE" id="PS50158">
    <property type="entry name" value="ZF_CCHC"/>
    <property type="match status" value="1"/>
</dbReference>
<reference evidence="4" key="1">
    <citation type="submission" date="2019-12" db="EMBL/GenBank/DDBJ databases">
        <authorList>
            <person name="Scholes J."/>
        </authorList>
    </citation>
    <scope>NUCLEOTIDE SEQUENCE</scope>
</reference>
<feature type="domain" description="CCHC-type" evidence="3">
    <location>
        <begin position="219"/>
        <end position="235"/>
    </location>
</feature>
<feature type="non-terminal residue" evidence="4">
    <location>
        <position position="242"/>
    </location>
</feature>
<evidence type="ECO:0000313" key="5">
    <source>
        <dbReference type="Proteomes" id="UP001153555"/>
    </source>
</evidence>
<proteinExistence type="predicted"/>
<evidence type="ECO:0000256" key="2">
    <source>
        <dbReference type="SAM" id="MobiDB-lite"/>
    </source>
</evidence>
<keyword evidence="5" id="KW-1185">Reference proteome</keyword>
<dbReference type="GO" id="GO:0003676">
    <property type="term" value="F:nucleic acid binding"/>
    <property type="evidence" value="ECO:0007669"/>
    <property type="project" value="InterPro"/>
</dbReference>